<evidence type="ECO:0000313" key="2">
    <source>
        <dbReference type="Proteomes" id="UP000825228"/>
    </source>
</evidence>
<organism evidence="1 2">
    <name type="scientific">Rhodococcoides corynebacterioides</name>
    <dbReference type="NCBI Taxonomy" id="53972"/>
    <lineage>
        <taxon>Bacteria</taxon>
        <taxon>Bacillati</taxon>
        <taxon>Actinomycetota</taxon>
        <taxon>Actinomycetes</taxon>
        <taxon>Mycobacteriales</taxon>
        <taxon>Nocardiaceae</taxon>
        <taxon>Rhodococcoides</taxon>
    </lineage>
</organism>
<protein>
    <submittedName>
        <fullName evidence="1">Uncharacterized protein</fullName>
    </submittedName>
</protein>
<reference evidence="1 2" key="1">
    <citation type="submission" date="2020-06" db="EMBL/GenBank/DDBJ databases">
        <title>Taxonomy, biology and ecology of Rhodococcus bacteria occurring in California pistachio and other woody hosts as revealed by genome sequence analyses.</title>
        <authorList>
            <person name="Gai Y."/>
            <person name="Riely B."/>
        </authorList>
    </citation>
    <scope>NUCLEOTIDE SEQUENCE [LARGE SCALE GENOMIC DNA]</scope>
    <source>
        <strain evidence="1 2">BP-281</strain>
    </source>
</reference>
<sequence>MTTPRVLLTHASEGEPVLDLATGELSYDGMGWHFPAQLEDGDVVVHAARGRRTAVVSVATVVRRPGEPAYYAGESLLTRPVPEVAFWRATGRALPTRSVILRDGDRWLGDIERLRFVAVPWPVLDASACADAARVQRAVLEDDGVANTGRCACCRRRPTIAHPHLDGAALSFVCDRCHDTLHHPFGPTVAALAAHHAPVCPRCGSRDAVEILYGMPPGPVPDDVPIGGCVVDPTGPDMACRTCGHWFRSGPVDVA</sequence>
<gene>
    <name evidence="1" type="ORF">HQ603_16080</name>
</gene>
<proteinExistence type="predicted"/>
<evidence type="ECO:0000313" key="1">
    <source>
        <dbReference type="EMBL" id="MBY6368271.1"/>
    </source>
</evidence>
<name>A0ABS7PAV8_9NOCA</name>
<dbReference type="RefSeq" id="WP_222685793.1">
    <property type="nucleotide sequence ID" value="NZ_JABUBT010000032.1"/>
</dbReference>
<comment type="caution">
    <text evidence="1">The sequence shown here is derived from an EMBL/GenBank/DDBJ whole genome shotgun (WGS) entry which is preliminary data.</text>
</comment>
<keyword evidence="2" id="KW-1185">Reference proteome</keyword>
<dbReference type="EMBL" id="JABUBU010000022">
    <property type="protein sequence ID" value="MBY6368271.1"/>
    <property type="molecule type" value="Genomic_DNA"/>
</dbReference>
<accession>A0ABS7PAV8</accession>
<dbReference type="Proteomes" id="UP000825228">
    <property type="component" value="Unassembled WGS sequence"/>
</dbReference>